<dbReference type="RefSeq" id="WP_239146113.1">
    <property type="nucleotide sequence ID" value="NZ_BAAAQE010000119.1"/>
</dbReference>
<dbReference type="EMBL" id="BOMG01000138">
    <property type="protein sequence ID" value="GID61785.1"/>
    <property type="molecule type" value="Genomic_DNA"/>
</dbReference>
<keyword evidence="1" id="KW-1133">Transmembrane helix</keyword>
<evidence type="ECO:0000256" key="1">
    <source>
        <dbReference type="SAM" id="Phobius"/>
    </source>
</evidence>
<organism evidence="2 3">
    <name type="scientific">Actinoplanes couchii</name>
    <dbReference type="NCBI Taxonomy" id="403638"/>
    <lineage>
        <taxon>Bacteria</taxon>
        <taxon>Bacillati</taxon>
        <taxon>Actinomycetota</taxon>
        <taxon>Actinomycetes</taxon>
        <taxon>Micromonosporales</taxon>
        <taxon>Micromonosporaceae</taxon>
        <taxon>Actinoplanes</taxon>
    </lineage>
</organism>
<dbReference type="Proteomes" id="UP000612282">
    <property type="component" value="Unassembled WGS sequence"/>
</dbReference>
<comment type="caution">
    <text evidence="2">The sequence shown here is derived from an EMBL/GenBank/DDBJ whole genome shotgun (WGS) entry which is preliminary data.</text>
</comment>
<reference evidence="2 3" key="1">
    <citation type="submission" date="2021-01" db="EMBL/GenBank/DDBJ databases">
        <title>Whole genome shotgun sequence of Actinoplanes couchii NBRC 106145.</title>
        <authorList>
            <person name="Komaki H."/>
            <person name="Tamura T."/>
        </authorList>
    </citation>
    <scope>NUCLEOTIDE SEQUENCE [LARGE SCALE GENOMIC DNA]</scope>
    <source>
        <strain evidence="2 3">NBRC 106145</strain>
    </source>
</reference>
<keyword evidence="1" id="KW-0812">Transmembrane</keyword>
<gene>
    <name evidence="2" type="ORF">Aco03nite_101890</name>
</gene>
<name>A0ABQ3XTN6_9ACTN</name>
<feature type="transmembrane region" description="Helical" evidence="1">
    <location>
        <begin position="47"/>
        <end position="65"/>
    </location>
</feature>
<evidence type="ECO:0000313" key="3">
    <source>
        <dbReference type="Proteomes" id="UP000612282"/>
    </source>
</evidence>
<protein>
    <submittedName>
        <fullName evidence="2">Uncharacterized protein</fullName>
    </submittedName>
</protein>
<proteinExistence type="predicted"/>
<feature type="transmembrane region" description="Helical" evidence="1">
    <location>
        <begin position="15"/>
        <end position="35"/>
    </location>
</feature>
<keyword evidence="3" id="KW-1185">Reference proteome</keyword>
<accession>A0ABQ3XTN6</accession>
<keyword evidence="1" id="KW-0472">Membrane</keyword>
<sequence length="95" mass="10011">MNTDDDPGASTWPEVLAIAVVSLKILLLLQTLVVYRCRGSVGRPVSTAAASLAIVVCAILLASGHQAQRMRTSQNLPGEAAPVRDRPAAVGTYRL</sequence>
<evidence type="ECO:0000313" key="2">
    <source>
        <dbReference type="EMBL" id="GID61785.1"/>
    </source>
</evidence>